<name>A0A1G9KCP2_9BACT</name>
<organism evidence="1 2">
    <name type="scientific">Siphonobacter aquaeclarae</name>
    <dbReference type="NCBI Taxonomy" id="563176"/>
    <lineage>
        <taxon>Bacteria</taxon>
        <taxon>Pseudomonadati</taxon>
        <taxon>Bacteroidota</taxon>
        <taxon>Cytophagia</taxon>
        <taxon>Cytophagales</taxon>
        <taxon>Cytophagaceae</taxon>
        <taxon>Siphonobacter</taxon>
    </lineage>
</organism>
<accession>A0A1G9KCP2</accession>
<dbReference type="EMBL" id="FNGS01000002">
    <property type="protein sequence ID" value="SDL47447.1"/>
    <property type="molecule type" value="Genomic_DNA"/>
</dbReference>
<evidence type="ECO:0000313" key="1">
    <source>
        <dbReference type="EMBL" id="SDL47447.1"/>
    </source>
</evidence>
<evidence type="ECO:0000313" key="2">
    <source>
        <dbReference type="Proteomes" id="UP000198901"/>
    </source>
</evidence>
<proteinExistence type="predicted"/>
<keyword evidence="2" id="KW-1185">Reference proteome</keyword>
<dbReference type="RefSeq" id="WP_093198526.1">
    <property type="nucleotide sequence ID" value="NZ_FNGS01000002.1"/>
</dbReference>
<dbReference type="SUPFAM" id="SSF143517">
    <property type="entry name" value="TRCF domain-like"/>
    <property type="match status" value="1"/>
</dbReference>
<sequence>MKKLQQTWLTDGLLDFEYKKYLLLAYLKHVEAHFGQQKIFPELSDLQVHYRESMALRQSQAEWAVSVQKKLAGIDWEHLRLKYENEFAETESLREVEEILTYAIPRFGNAVRVGEELLEEIANRVTISPVGIVPLFRKEGYLFLYQSPNRELQIYTYRVTLFDSTVPPSRRVVTDLVESRYKSSVTTFESIKLELVRKRKEMPNPASYVVESTGLYPMEETFLPIARRKIAAVAE</sequence>
<reference evidence="1 2" key="1">
    <citation type="submission" date="2016-10" db="EMBL/GenBank/DDBJ databases">
        <authorList>
            <person name="de Groot N.N."/>
        </authorList>
    </citation>
    <scope>NUCLEOTIDE SEQUENCE [LARGE SCALE GENOMIC DNA]</scope>
    <source>
        <strain evidence="1 2">DSM 21668</strain>
    </source>
</reference>
<protein>
    <submittedName>
        <fullName evidence="1">Uncharacterized protein</fullName>
    </submittedName>
</protein>
<dbReference type="Proteomes" id="UP000198901">
    <property type="component" value="Unassembled WGS sequence"/>
</dbReference>
<dbReference type="OrthoDB" id="1523307at2"/>
<dbReference type="STRING" id="563176.SAMN04488090_0970"/>
<dbReference type="AlphaFoldDB" id="A0A1G9KCP2"/>
<gene>
    <name evidence="1" type="ORF">SAMN04488090_0970</name>
</gene>
<dbReference type="InterPro" id="IPR037235">
    <property type="entry name" value="TRCF-like_C_D7"/>
</dbReference>